<proteinExistence type="predicted"/>
<dbReference type="InterPro" id="IPR011990">
    <property type="entry name" value="TPR-like_helical_dom_sf"/>
</dbReference>
<feature type="region of interest" description="Disordered" evidence="1">
    <location>
        <begin position="1"/>
        <end position="30"/>
    </location>
</feature>
<dbReference type="Proteomes" id="UP000826271">
    <property type="component" value="Unassembled WGS sequence"/>
</dbReference>
<protein>
    <submittedName>
        <fullName evidence="2">Uncharacterized protein</fullName>
    </submittedName>
</protein>
<accession>A0AAV6XQF7</accession>
<organism evidence="2 3">
    <name type="scientific">Buddleja alternifolia</name>
    <dbReference type="NCBI Taxonomy" id="168488"/>
    <lineage>
        <taxon>Eukaryota</taxon>
        <taxon>Viridiplantae</taxon>
        <taxon>Streptophyta</taxon>
        <taxon>Embryophyta</taxon>
        <taxon>Tracheophyta</taxon>
        <taxon>Spermatophyta</taxon>
        <taxon>Magnoliopsida</taxon>
        <taxon>eudicotyledons</taxon>
        <taxon>Gunneridae</taxon>
        <taxon>Pentapetalae</taxon>
        <taxon>asterids</taxon>
        <taxon>lamiids</taxon>
        <taxon>Lamiales</taxon>
        <taxon>Scrophulariaceae</taxon>
        <taxon>Buddlejeae</taxon>
        <taxon>Buddleja</taxon>
    </lineage>
</organism>
<reference evidence="2" key="1">
    <citation type="submission" date="2019-10" db="EMBL/GenBank/DDBJ databases">
        <authorList>
            <person name="Zhang R."/>
            <person name="Pan Y."/>
            <person name="Wang J."/>
            <person name="Ma R."/>
            <person name="Yu S."/>
        </authorList>
    </citation>
    <scope>NUCLEOTIDE SEQUENCE</scope>
    <source>
        <strain evidence="2">LA-IB0</strain>
        <tissue evidence="2">Leaf</tissue>
    </source>
</reference>
<evidence type="ECO:0000256" key="1">
    <source>
        <dbReference type="SAM" id="MobiDB-lite"/>
    </source>
</evidence>
<dbReference type="PANTHER" id="PTHR26312:SF123">
    <property type="entry name" value="TETRATRICOPEPTIDE REPEAT (TPR)-LIKE SUPERFAMILY PROTEIN"/>
    <property type="match status" value="1"/>
</dbReference>
<evidence type="ECO:0000313" key="2">
    <source>
        <dbReference type="EMBL" id="KAG8382504.1"/>
    </source>
</evidence>
<dbReference type="Gene3D" id="1.25.40.10">
    <property type="entry name" value="Tetratricopeptide repeat domain"/>
    <property type="match status" value="1"/>
</dbReference>
<feature type="region of interest" description="Disordered" evidence="1">
    <location>
        <begin position="57"/>
        <end position="77"/>
    </location>
</feature>
<name>A0AAV6XQF7_9LAMI</name>
<keyword evidence="3" id="KW-1185">Reference proteome</keyword>
<dbReference type="SUPFAM" id="SSF48452">
    <property type="entry name" value="TPR-like"/>
    <property type="match status" value="1"/>
</dbReference>
<dbReference type="EMBL" id="WHWC01000005">
    <property type="protein sequence ID" value="KAG8382504.1"/>
    <property type="molecule type" value="Genomic_DNA"/>
</dbReference>
<evidence type="ECO:0000313" key="3">
    <source>
        <dbReference type="Proteomes" id="UP000826271"/>
    </source>
</evidence>
<gene>
    <name evidence="2" type="ORF">BUALT_Bualt05G0084100</name>
</gene>
<comment type="caution">
    <text evidence="2">The sequence shown here is derived from an EMBL/GenBank/DDBJ whole genome shotgun (WGS) entry which is preliminary data.</text>
</comment>
<dbReference type="PANTHER" id="PTHR26312">
    <property type="entry name" value="TETRATRICOPEPTIDE REPEAT PROTEIN 5"/>
    <property type="match status" value="1"/>
</dbReference>
<dbReference type="AlphaFoldDB" id="A0AAV6XQF7"/>
<feature type="compositionally biased region" description="Polar residues" evidence="1">
    <location>
        <begin position="1"/>
        <end position="18"/>
    </location>
</feature>
<sequence>MPVQASRVSPSPRLSASLSIHDDEKNAASSPRISLHMEVTRRRSSSESDLIINKLGSRSSQECHDEDGRPAIGISGGGMNKSRSCGGGGDAKQNKIIGAYYQEILKSDPTNSLILRNYGKYLHEVEGDLVKAEEYYGRAILANPGDGEVLSLYGKLIWESHRDESRANSYFNQALHASPDDCTVLGSYAHFLWEAEEEEEEDDEEEMDKSINDDVAAVSSSIAAMVEAF</sequence>